<evidence type="ECO:0000313" key="4">
    <source>
        <dbReference type="Proteomes" id="UP001139522"/>
    </source>
</evidence>
<name>A0ABT5WG56_9GAMM</name>
<dbReference type="EMBL" id="JAMZEG020000002">
    <property type="protein sequence ID" value="MDE8602611.1"/>
    <property type="molecule type" value="Genomic_DNA"/>
</dbReference>
<organism evidence="3 4">
    <name type="scientific">Marinomonas maritima</name>
    <dbReference type="NCBI Taxonomy" id="2940935"/>
    <lineage>
        <taxon>Bacteria</taxon>
        <taxon>Pseudomonadati</taxon>
        <taxon>Pseudomonadota</taxon>
        <taxon>Gammaproteobacteria</taxon>
        <taxon>Oceanospirillales</taxon>
        <taxon>Oceanospirillaceae</taxon>
        <taxon>Marinomonas</taxon>
    </lineage>
</organism>
<evidence type="ECO:0000256" key="1">
    <source>
        <dbReference type="ARBA" id="ARBA00022801"/>
    </source>
</evidence>
<evidence type="ECO:0000256" key="2">
    <source>
        <dbReference type="HAMAP-Rule" id="MF_01841"/>
    </source>
</evidence>
<dbReference type="EC" id="3.5.3.12" evidence="2"/>
<dbReference type="Proteomes" id="UP001139522">
    <property type="component" value="Unassembled WGS sequence"/>
</dbReference>
<keyword evidence="1 2" id="KW-0378">Hydrolase</keyword>
<sequence>MSTALYTSPRLDGFRMPAEHEQQEQVWMAWPTREDNWRENGKHAQAEFVAVATAIAQATDVTFIVDAQHYEQARLALPSQIRLLEIPSDDCWMRDIGATYIVNDKGERRANNWRFNAWGGELDGLYDSWEQDNAVAEKMAAVTGDVTYNAPFILEGGSIHVDGEGTLFTTEECLLHPSRNPDLSKEDIEDFLKVYLNVAKIIWLKQGLYNDETNGHIDNIMHVIRPGVVALTYCDDPSDPQYAISQDAFNVLSKTSDAKGRVLEVIKLPMPGPLFVSEEEAKNLTESPYMNRHVGERLAASYANFLISNNRVVFPLLDEKTDNQAKQILQRAFPTHSVIGVATRNILLGGGNIHCITQQVPKKYSLDANNK</sequence>
<dbReference type="PANTHER" id="PTHR31377:SF0">
    <property type="entry name" value="AGMATINE DEIMINASE-RELATED"/>
    <property type="match status" value="1"/>
</dbReference>
<accession>A0ABT5WG56</accession>
<dbReference type="GO" id="GO:0047632">
    <property type="term" value="F:agmatine deiminase activity"/>
    <property type="evidence" value="ECO:0007669"/>
    <property type="project" value="UniProtKB-EC"/>
</dbReference>
<proteinExistence type="inferred from homology"/>
<dbReference type="Pfam" id="PF04371">
    <property type="entry name" value="PAD_porph"/>
    <property type="match status" value="1"/>
</dbReference>
<feature type="active site" description="Amidino-cysteine intermediate" evidence="2">
    <location>
        <position position="355"/>
    </location>
</feature>
<dbReference type="InterPro" id="IPR007466">
    <property type="entry name" value="Peptidyl-Arg-deiminase_porph"/>
</dbReference>
<reference evidence="3" key="1">
    <citation type="submission" date="2023-01" db="EMBL/GenBank/DDBJ databases">
        <title>Psychroserpens sp. MSW6 and Marinomonas sp. RSW2, isolated from seawater.</title>
        <authorList>
            <person name="Kristyanto S."/>
            <person name="Jung J."/>
            <person name="Kim J.M."/>
            <person name="Jeon C.O."/>
        </authorList>
    </citation>
    <scope>NUCLEOTIDE SEQUENCE</scope>
    <source>
        <strain evidence="3">RSW2</strain>
    </source>
</reference>
<protein>
    <recommendedName>
        <fullName evidence="2">Putative agmatine deiminase</fullName>
        <ecNumber evidence="2">3.5.3.12</ecNumber>
    </recommendedName>
    <alternativeName>
        <fullName evidence="2">Agmatine iminohydrolase</fullName>
    </alternativeName>
</protein>
<dbReference type="Gene3D" id="3.75.10.10">
    <property type="entry name" value="L-arginine/glycine Amidinotransferase, Chain A"/>
    <property type="match status" value="1"/>
</dbReference>
<keyword evidence="4" id="KW-1185">Reference proteome</keyword>
<dbReference type="SUPFAM" id="SSF55909">
    <property type="entry name" value="Pentein"/>
    <property type="match status" value="1"/>
</dbReference>
<comment type="catalytic activity">
    <reaction evidence="2">
        <text>agmatine + H2O = N-carbamoylputrescine + NH4(+)</text>
        <dbReference type="Rhea" id="RHEA:18037"/>
        <dbReference type="ChEBI" id="CHEBI:15377"/>
        <dbReference type="ChEBI" id="CHEBI:28938"/>
        <dbReference type="ChEBI" id="CHEBI:58145"/>
        <dbReference type="ChEBI" id="CHEBI:58318"/>
        <dbReference type="EC" id="3.5.3.12"/>
    </reaction>
</comment>
<dbReference type="InterPro" id="IPR017754">
    <property type="entry name" value="Agmatine_deiminase"/>
</dbReference>
<gene>
    <name evidence="2 3" type="primary">aguA</name>
    <name evidence="3" type="ORF">M3I01_006680</name>
</gene>
<evidence type="ECO:0000313" key="3">
    <source>
        <dbReference type="EMBL" id="MDE8602611.1"/>
    </source>
</evidence>
<dbReference type="NCBIfam" id="NF010070">
    <property type="entry name" value="PRK13551.1"/>
    <property type="match status" value="1"/>
</dbReference>
<comment type="similarity">
    <text evidence="2">Belongs to the agmatine deiminase family.</text>
</comment>
<comment type="caution">
    <text evidence="3">The sequence shown here is derived from an EMBL/GenBank/DDBJ whole genome shotgun (WGS) entry which is preliminary data.</text>
</comment>
<dbReference type="HAMAP" id="MF_01841">
    <property type="entry name" value="Agmatine_deimin"/>
    <property type="match status" value="1"/>
</dbReference>
<dbReference type="RefSeq" id="WP_275564987.1">
    <property type="nucleotide sequence ID" value="NZ_JAMZEG020000002.1"/>
</dbReference>
<dbReference type="PANTHER" id="PTHR31377">
    <property type="entry name" value="AGMATINE DEIMINASE-RELATED"/>
    <property type="match status" value="1"/>
</dbReference>
<dbReference type="NCBIfam" id="TIGR03380">
    <property type="entry name" value="agmatine_aguA"/>
    <property type="match status" value="1"/>
</dbReference>